<keyword evidence="3 9" id="KW-0349">Heme</keyword>
<dbReference type="CDD" id="cd01335">
    <property type="entry name" value="Radical_SAM"/>
    <property type="match status" value="1"/>
</dbReference>
<comment type="similarity">
    <text evidence="1">Belongs to the anaerobic coproporphyrinogen-III oxidase family. HemW subfamily.</text>
</comment>
<keyword evidence="12" id="KW-1185">Reference proteome</keyword>
<keyword evidence="9" id="KW-0004">4Fe-4S</keyword>
<dbReference type="Pfam" id="PF04055">
    <property type="entry name" value="Radical_SAM"/>
    <property type="match status" value="1"/>
</dbReference>
<keyword evidence="6 9" id="KW-0408">Iron</keyword>
<dbReference type="SUPFAM" id="SSF102114">
    <property type="entry name" value="Radical SAM enzymes"/>
    <property type="match status" value="1"/>
</dbReference>
<evidence type="ECO:0000256" key="4">
    <source>
        <dbReference type="ARBA" id="ARBA00022691"/>
    </source>
</evidence>
<keyword evidence="8 9" id="KW-0143">Chaperone</keyword>
<evidence type="ECO:0000259" key="10">
    <source>
        <dbReference type="PROSITE" id="PS51918"/>
    </source>
</evidence>
<dbReference type="InterPro" id="IPR034505">
    <property type="entry name" value="Coproporphyrinogen-III_oxidase"/>
</dbReference>
<dbReference type="SFLD" id="SFLDG01082">
    <property type="entry name" value="B12-binding_domain_containing"/>
    <property type="match status" value="1"/>
</dbReference>
<dbReference type="EMBL" id="JBHUMR010000014">
    <property type="protein sequence ID" value="MFD2618254.1"/>
    <property type="molecule type" value="Genomic_DNA"/>
</dbReference>
<evidence type="ECO:0000256" key="5">
    <source>
        <dbReference type="ARBA" id="ARBA00022723"/>
    </source>
</evidence>
<evidence type="ECO:0000256" key="2">
    <source>
        <dbReference type="ARBA" id="ARBA00017228"/>
    </source>
</evidence>
<dbReference type="Gene3D" id="3.20.20.70">
    <property type="entry name" value="Aldolase class I"/>
    <property type="match status" value="1"/>
</dbReference>
<dbReference type="NCBIfam" id="TIGR00539">
    <property type="entry name" value="hemN_rel"/>
    <property type="match status" value="1"/>
</dbReference>
<dbReference type="PANTHER" id="PTHR13932">
    <property type="entry name" value="COPROPORPHYRINIGEN III OXIDASE"/>
    <property type="match status" value="1"/>
</dbReference>
<evidence type="ECO:0000256" key="1">
    <source>
        <dbReference type="ARBA" id="ARBA00006100"/>
    </source>
</evidence>
<name>A0ABW5PUF4_9BACI</name>
<protein>
    <recommendedName>
        <fullName evidence="2 9">Heme chaperone HemW</fullName>
    </recommendedName>
</protein>
<evidence type="ECO:0000256" key="9">
    <source>
        <dbReference type="RuleBase" id="RU364116"/>
    </source>
</evidence>
<dbReference type="RefSeq" id="WP_141190208.1">
    <property type="nucleotide sequence ID" value="NZ_JBHUMR010000014.1"/>
</dbReference>
<sequence>MKGAYIHIPFCEHICYYCDFNKVFIKNQPVDDYLDALEKEIAQSGSHPNLKTIYIGGGTPTALDTQQFNRLLNIVKKYLLNESIIEYTIEANPENITPEKLYLMKESGVTRLSIGVQTFQDEILESIGRLHHPDDAAKAVGEAKKAGFENISIDLMFGLPNQTEDMLIASIQEALKLQTEHISIYSLQIEPKTIFFNRMKKGKLTLPGQELEAKMFETLIRTLEEKGFNHYEISNFAKPGFESRHNSLYWQNEPYYGFGAGSHGYIYGQRVVNSGPINKYIQRVNNRGHACTATHQVSITEAIEEEMFLGLRMKQGVNKRHFYEKFGRPLNSLYNRTIKDLKQKGLLYEDEDRLALTHEGLFLGNDVFSSFLLG</sequence>
<evidence type="ECO:0000256" key="7">
    <source>
        <dbReference type="ARBA" id="ARBA00023014"/>
    </source>
</evidence>
<dbReference type="Proteomes" id="UP001597458">
    <property type="component" value="Unassembled WGS sequence"/>
</dbReference>
<dbReference type="SFLD" id="SFLDS00029">
    <property type="entry name" value="Radical_SAM"/>
    <property type="match status" value="1"/>
</dbReference>
<keyword evidence="4 9" id="KW-0949">S-adenosyl-L-methionine</keyword>
<dbReference type="SMART" id="SM00729">
    <property type="entry name" value="Elp3"/>
    <property type="match status" value="1"/>
</dbReference>
<dbReference type="InterPro" id="IPR006638">
    <property type="entry name" value="Elp3/MiaA/NifB-like_rSAM"/>
</dbReference>
<comment type="caution">
    <text evidence="11">The sequence shown here is derived from an EMBL/GenBank/DDBJ whole genome shotgun (WGS) entry which is preliminary data.</text>
</comment>
<evidence type="ECO:0000256" key="3">
    <source>
        <dbReference type="ARBA" id="ARBA00022617"/>
    </source>
</evidence>
<evidence type="ECO:0000256" key="8">
    <source>
        <dbReference type="ARBA" id="ARBA00023186"/>
    </source>
</evidence>
<gene>
    <name evidence="11" type="primary">hemW</name>
    <name evidence="11" type="ORF">ACFSTF_13140</name>
</gene>
<dbReference type="SFLD" id="SFLDG01065">
    <property type="entry name" value="anaerobic_coproporphyrinogen-I"/>
    <property type="match status" value="1"/>
</dbReference>
<feature type="domain" description="Radical SAM core" evidence="10">
    <location>
        <begin position="1"/>
        <end position="229"/>
    </location>
</feature>
<organism evidence="11 12">
    <name type="scientific">Terrilactibacillus laevilacticus</name>
    <dbReference type="NCBI Taxonomy" id="1380157"/>
    <lineage>
        <taxon>Bacteria</taxon>
        <taxon>Bacillati</taxon>
        <taxon>Bacillota</taxon>
        <taxon>Bacilli</taxon>
        <taxon>Bacillales</taxon>
        <taxon>Bacillaceae</taxon>
        <taxon>Terrilactibacillus</taxon>
    </lineage>
</organism>
<dbReference type="InterPro" id="IPR004559">
    <property type="entry name" value="HemW-like"/>
</dbReference>
<dbReference type="InterPro" id="IPR058240">
    <property type="entry name" value="rSAM_sf"/>
</dbReference>
<keyword evidence="5 9" id="KW-0479">Metal-binding</keyword>
<comment type="function">
    <text evidence="9">Probably acts as a heme chaperone, transferring heme to an unknown acceptor. Binds one molecule of heme per monomer, possibly covalently. Binds 1 [4Fe-4S] cluster. The cluster is coordinated with 3 cysteines and an exchangeable S-adenosyl-L-methionine.</text>
</comment>
<dbReference type="SFLD" id="SFLDF00288">
    <property type="entry name" value="HemN-like__clustered_with_nucl"/>
    <property type="match status" value="1"/>
</dbReference>
<dbReference type="PROSITE" id="PS51918">
    <property type="entry name" value="RADICAL_SAM"/>
    <property type="match status" value="1"/>
</dbReference>
<dbReference type="InterPro" id="IPR007197">
    <property type="entry name" value="rSAM"/>
</dbReference>
<reference evidence="12" key="1">
    <citation type="journal article" date="2019" name="Int. J. Syst. Evol. Microbiol.">
        <title>The Global Catalogue of Microorganisms (GCM) 10K type strain sequencing project: providing services to taxonomists for standard genome sequencing and annotation.</title>
        <authorList>
            <consortium name="The Broad Institute Genomics Platform"/>
            <consortium name="The Broad Institute Genome Sequencing Center for Infectious Disease"/>
            <person name="Wu L."/>
            <person name="Ma J."/>
        </authorList>
    </citation>
    <scope>NUCLEOTIDE SEQUENCE [LARGE SCALE GENOMIC DNA]</scope>
    <source>
        <strain evidence="12">TISTR 2241</strain>
    </source>
</reference>
<comment type="subcellular location">
    <subcellularLocation>
        <location evidence="9">Cytoplasm</location>
    </subcellularLocation>
</comment>
<dbReference type="PANTHER" id="PTHR13932:SF5">
    <property type="entry name" value="RADICAL S-ADENOSYL METHIONINE DOMAIN-CONTAINING PROTEIN 1, MITOCHONDRIAL"/>
    <property type="match status" value="1"/>
</dbReference>
<dbReference type="InterPro" id="IPR010723">
    <property type="entry name" value="HemN_C"/>
</dbReference>
<dbReference type="SFLD" id="SFLDF00562">
    <property type="entry name" value="HemN-like__clustered_with_heat"/>
    <property type="match status" value="1"/>
</dbReference>
<evidence type="ECO:0000313" key="11">
    <source>
        <dbReference type="EMBL" id="MFD2618254.1"/>
    </source>
</evidence>
<keyword evidence="9" id="KW-0963">Cytoplasm</keyword>
<accession>A0ABW5PUF4</accession>
<dbReference type="InterPro" id="IPR013785">
    <property type="entry name" value="Aldolase_TIM"/>
</dbReference>
<proteinExistence type="inferred from homology"/>
<evidence type="ECO:0000313" key="12">
    <source>
        <dbReference type="Proteomes" id="UP001597458"/>
    </source>
</evidence>
<dbReference type="Pfam" id="PF06969">
    <property type="entry name" value="HemN_C"/>
    <property type="match status" value="1"/>
</dbReference>
<evidence type="ECO:0000256" key="6">
    <source>
        <dbReference type="ARBA" id="ARBA00023004"/>
    </source>
</evidence>
<keyword evidence="7 9" id="KW-0411">Iron-sulfur</keyword>